<reference evidence="3 4" key="1">
    <citation type="submission" date="2016-02" db="EMBL/GenBank/DDBJ databases">
        <title>Draft genome sequence of Hydrogenophaga sp. LPB0072.</title>
        <authorList>
            <person name="Shin S.-K."/>
            <person name="Yi H."/>
        </authorList>
    </citation>
    <scope>NUCLEOTIDE SEQUENCE [LARGE SCALE GENOMIC DNA]</scope>
    <source>
        <strain evidence="3 4">LPB0072</strain>
    </source>
</reference>
<dbReference type="Proteomes" id="UP000185680">
    <property type="component" value="Chromosome"/>
</dbReference>
<dbReference type="CDD" id="cd02440">
    <property type="entry name" value="AdoMet_MTases"/>
    <property type="match status" value="1"/>
</dbReference>
<dbReference type="PANTHER" id="PTHR43861:SF6">
    <property type="entry name" value="METHYLTRANSFERASE TYPE 11"/>
    <property type="match status" value="1"/>
</dbReference>
<keyword evidence="1" id="KW-0175">Coiled coil</keyword>
<dbReference type="SUPFAM" id="SSF53335">
    <property type="entry name" value="S-adenosyl-L-methionine-dependent methyltransferases"/>
    <property type="match status" value="1"/>
</dbReference>
<dbReference type="InterPro" id="IPR029063">
    <property type="entry name" value="SAM-dependent_MTases_sf"/>
</dbReference>
<protein>
    <recommendedName>
        <fullName evidence="6">Methyltransferase type 12 domain-containing protein</fullName>
    </recommendedName>
</protein>
<dbReference type="PANTHER" id="PTHR43861">
    <property type="entry name" value="TRANS-ACONITATE 2-METHYLTRANSFERASE-RELATED"/>
    <property type="match status" value="1"/>
</dbReference>
<dbReference type="OrthoDB" id="9816564at2"/>
<organism evidence="2 5">
    <name type="scientific">Hydrogenophaga crassostreae</name>
    <dbReference type="NCBI Taxonomy" id="1763535"/>
    <lineage>
        <taxon>Bacteria</taxon>
        <taxon>Pseudomonadati</taxon>
        <taxon>Pseudomonadota</taxon>
        <taxon>Betaproteobacteria</taxon>
        <taxon>Burkholderiales</taxon>
        <taxon>Comamonadaceae</taxon>
        <taxon>Hydrogenophaga</taxon>
    </lineage>
</organism>
<dbReference type="STRING" id="1763535.LPB072_07175"/>
<dbReference type="RefSeq" id="WP_066093293.1">
    <property type="nucleotide sequence ID" value="NZ_CP017476.1"/>
</dbReference>
<evidence type="ECO:0000313" key="5">
    <source>
        <dbReference type="Proteomes" id="UP000185680"/>
    </source>
</evidence>
<sequence>MKNQIQTYTQNENNGVWQRPGHVAFSYSDGDDVENRISAIIGAATDLSVLSTELRTQITDWPSNYHLSSQRANLLRPLTQYLSGTVLEIGSGCGAITRFLGETSDSVVALEGSQRRAQISRSRTRDLKNVAVYCDEFSAFETEKQFDAVTLIGVLEYANLFVGGQEPALNMLRKAKDHLKEQGSLVIAIENQLGLKYFAGAPEDHLGKAMLGLEDKYVSGGVRTYGKQALTQLLQRAGFESVDFLYPFPDYKMPASVLSQAGIEHAQFDTTPFLVSTAGKDPQLALEPNFCLERAWPVIASNGLTSDVSNSFLVVAHRKEKKTPKSDTLAWHYSTQRKKEFCKETIFISSSDLSPVKIVRNKLSSSIEQQVGISGFRHTIDNEAPYSPNALLSASLIDLITRPNWTSEQVAGFLRTYAMHLGQIGNIPLLVNGQIDWEQAIPKELFDCIPQNICIHRDGSASAFDLEWHSNNPLSFAQMVFRSLWGTVGELTTIGAQSNLSSISLLELVQGAMKLAGKNLDSSDAREFMDTELQFQHAVTGKAFDSESIWIWLKEGKLRQLNSQESLKESETTVAKLSAQLNIDMDQIAQYKQHCANLDAKILHIEQERESIRSVLNRQEDDLDKTRQQSALEQLRSSQAIRRLTQLSSAQYIQRRSLKNLVKQVRDYQNVQRKSPLLGQPSPLKKALFLPSIALDYWTKSTELAVCTLVGSRDQATHMLQQSCHWPIPFDWHFTAVDASILESAASTSTELNIACHTTLHTRIDNDLLIKVSEINQANRLVAIPKMVTPDIDRTTNEWAMPDAELIRQAYMAMHCDHRISAMYVGIQVARADEGKNTHRAVLCIIRASALDRFTQDPELSCQRTTLEGLNLEVERTQRRAADSGKICITL</sequence>
<evidence type="ECO:0000313" key="4">
    <source>
        <dbReference type="Proteomes" id="UP000185657"/>
    </source>
</evidence>
<evidence type="ECO:0000313" key="2">
    <source>
        <dbReference type="EMBL" id="AOW12660.1"/>
    </source>
</evidence>
<proteinExistence type="predicted"/>
<dbReference type="Proteomes" id="UP000185657">
    <property type="component" value="Unassembled WGS sequence"/>
</dbReference>
<dbReference type="EMBL" id="LVWD01000030">
    <property type="protein sequence ID" value="OAD40531.1"/>
    <property type="molecule type" value="Genomic_DNA"/>
</dbReference>
<evidence type="ECO:0008006" key="6">
    <source>
        <dbReference type="Google" id="ProtNLM"/>
    </source>
</evidence>
<dbReference type="Gene3D" id="3.40.50.150">
    <property type="entry name" value="Vaccinia Virus protein VP39"/>
    <property type="match status" value="1"/>
</dbReference>
<keyword evidence="4" id="KW-1185">Reference proteome</keyword>
<dbReference type="EMBL" id="CP017476">
    <property type="protein sequence ID" value="AOW12660.1"/>
    <property type="molecule type" value="Genomic_DNA"/>
</dbReference>
<reference evidence="2 5" key="2">
    <citation type="submission" date="2016-10" db="EMBL/GenBank/DDBJ databases">
        <title>Hydorgenophaga sp. LPB0072 isolated from gastropod.</title>
        <authorList>
            <person name="Kim E."/>
            <person name="Yi H."/>
        </authorList>
    </citation>
    <scope>NUCLEOTIDE SEQUENCE [LARGE SCALE GENOMIC DNA]</scope>
    <source>
        <strain evidence="2 5">LPB0072</strain>
    </source>
</reference>
<accession>A0A167H997</accession>
<dbReference type="KEGG" id="hyl:LPB072_07175"/>
<evidence type="ECO:0000256" key="1">
    <source>
        <dbReference type="SAM" id="Coils"/>
    </source>
</evidence>
<feature type="coiled-coil region" evidence="1">
    <location>
        <begin position="588"/>
        <end position="629"/>
    </location>
</feature>
<dbReference type="AlphaFoldDB" id="A0A167H997"/>
<gene>
    <name evidence="2" type="ORF">LPB072_07175</name>
    <name evidence="3" type="ORF">LPB72_16660</name>
</gene>
<evidence type="ECO:0000313" key="3">
    <source>
        <dbReference type="EMBL" id="OAD40531.1"/>
    </source>
</evidence>
<name>A0A167H997_9BURK</name>
<dbReference type="Pfam" id="PF13489">
    <property type="entry name" value="Methyltransf_23"/>
    <property type="match status" value="1"/>
</dbReference>